<dbReference type="AlphaFoldDB" id="A0A381SIT4"/>
<evidence type="ECO:0000256" key="1">
    <source>
        <dbReference type="SAM" id="Phobius"/>
    </source>
</evidence>
<protein>
    <recommendedName>
        <fullName evidence="3">ABC transmembrane type-1 domain-containing protein</fullName>
    </recommendedName>
</protein>
<dbReference type="EMBL" id="UINC01003086">
    <property type="protein sequence ID" value="SVA03241.1"/>
    <property type="molecule type" value="Genomic_DNA"/>
</dbReference>
<keyword evidence="1" id="KW-1133">Transmembrane helix</keyword>
<name>A0A381SIT4_9ZZZZ</name>
<organism evidence="2">
    <name type="scientific">marine metagenome</name>
    <dbReference type="NCBI Taxonomy" id="408172"/>
    <lineage>
        <taxon>unclassified sequences</taxon>
        <taxon>metagenomes</taxon>
        <taxon>ecological metagenomes</taxon>
    </lineage>
</organism>
<reference evidence="2" key="1">
    <citation type="submission" date="2018-05" db="EMBL/GenBank/DDBJ databases">
        <authorList>
            <person name="Lanie J.A."/>
            <person name="Ng W.-L."/>
            <person name="Kazmierczak K.M."/>
            <person name="Andrzejewski T.M."/>
            <person name="Davidsen T.M."/>
            <person name="Wayne K.J."/>
            <person name="Tettelin H."/>
            <person name="Glass J.I."/>
            <person name="Rusch D."/>
            <person name="Podicherti R."/>
            <person name="Tsui H.-C.T."/>
            <person name="Winkler M.E."/>
        </authorList>
    </citation>
    <scope>NUCLEOTIDE SEQUENCE</scope>
</reference>
<sequence>MWRIVLLGLLVSVTATLMIFRVRYLLKFLAMVLYSKVSPLGMSGSLPLWARYYLNSDDYEGPPPGIGQLEETVKILGYSLVAIPLALVVMVLFFGSG</sequence>
<keyword evidence="1" id="KW-0472">Membrane</keyword>
<keyword evidence="1" id="KW-0812">Transmembrane</keyword>
<evidence type="ECO:0000313" key="2">
    <source>
        <dbReference type="EMBL" id="SVA03241.1"/>
    </source>
</evidence>
<proteinExistence type="predicted"/>
<evidence type="ECO:0008006" key="3">
    <source>
        <dbReference type="Google" id="ProtNLM"/>
    </source>
</evidence>
<gene>
    <name evidence="2" type="ORF">METZ01_LOCUS56095</name>
</gene>
<feature type="transmembrane region" description="Helical" evidence="1">
    <location>
        <begin position="75"/>
        <end position="95"/>
    </location>
</feature>
<accession>A0A381SIT4</accession>